<proteinExistence type="predicted"/>
<dbReference type="WBParaSite" id="PS1159_v2.g6637.t1">
    <property type="protein sequence ID" value="PS1159_v2.g6637.t1"/>
    <property type="gene ID" value="PS1159_v2.g6637"/>
</dbReference>
<evidence type="ECO:0000313" key="1">
    <source>
        <dbReference type="Proteomes" id="UP000887580"/>
    </source>
</evidence>
<name>A0AC35GLR4_9BILA</name>
<dbReference type="Proteomes" id="UP000887580">
    <property type="component" value="Unplaced"/>
</dbReference>
<evidence type="ECO:0000313" key="2">
    <source>
        <dbReference type="WBParaSite" id="PS1159_v2.g6637.t1"/>
    </source>
</evidence>
<sequence>MIKTFQFIFILTFFYLTKSACPNGSYEWSSNCYIFNSTEIGFAKAEVSCQKIGGHLISIHDAFTNDIIGQTAPDYFNKSSVTEIWIGANSLSSQKTWSWSDGSAMDFMDWKKGEPRNESETHCAAISMIDGFWSSEDCFSAKPFICMIPKSIAPTTMAPTSPKPVPSCPFGWLYFGKTNSCYGGLYGLYVDWQSAEGNCTRYDAHLPSVHSYEEHMFLNTFVEFVYTSIWIGMYSDDNGETWKYSDGTPVDYIPPESDLGEPSRGKTCVVIDSDEDSSCPVYAIGADIHKKY</sequence>
<reference evidence="2" key="1">
    <citation type="submission" date="2022-11" db="UniProtKB">
        <authorList>
            <consortium name="WormBaseParasite"/>
        </authorList>
    </citation>
    <scope>IDENTIFICATION</scope>
</reference>
<accession>A0AC35GLR4</accession>
<organism evidence="1 2">
    <name type="scientific">Panagrolaimus sp. PS1159</name>
    <dbReference type="NCBI Taxonomy" id="55785"/>
    <lineage>
        <taxon>Eukaryota</taxon>
        <taxon>Metazoa</taxon>
        <taxon>Ecdysozoa</taxon>
        <taxon>Nematoda</taxon>
        <taxon>Chromadorea</taxon>
        <taxon>Rhabditida</taxon>
        <taxon>Tylenchina</taxon>
        <taxon>Panagrolaimomorpha</taxon>
        <taxon>Panagrolaimoidea</taxon>
        <taxon>Panagrolaimidae</taxon>
        <taxon>Panagrolaimus</taxon>
    </lineage>
</organism>
<protein>
    <submittedName>
        <fullName evidence="2">C-type lectin domain-containing protein</fullName>
    </submittedName>
</protein>